<dbReference type="Gene3D" id="1.10.10.2840">
    <property type="entry name" value="PucR C-terminal helix-turn-helix domain"/>
    <property type="match status" value="1"/>
</dbReference>
<keyword evidence="3" id="KW-1185">Reference proteome</keyword>
<dbReference type="RefSeq" id="WP_103264895.1">
    <property type="nucleotide sequence ID" value="NZ_CABMLE010000005.1"/>
</dbReference>
<protein>
    <recommendedName>
        <fullName evidence="1">PucR C-terminal helix-turn-helix domain-containing protein</fullName>
    </recommendedName>
</protein>
<evidence type="ECO:0000313" key="3">
    <source>
        <dbReference type="Proteomes" id="UP000236197"/>
    </source>
</evidence>
<dbReference type="PANTHER" id="PTHR33744:SF1">
    <property type="entry name" value="DNA-BINDING TRANSCRIPTIONAL ACTIVATOR ADER"/>
    <property type="match status" value="1"/>
</dbReference>
<reference evidence="3" key="1">
    <citation type="submission" date="2018-01" db="EMBL/GenBank/DDBJ databases">
        <title>Rubneribacter badeniensis gen. nov., sp. nov., and Colonibacter rubneri, gen. nov., sp. nov., WGS of new members of the Eggerthellaceae.</title>
        <authorList>
            <person name="Danylec N."/>
            <person name="Stoll D.A."/>
            <person name="Doetsch A."/>
            <person name="Kulling S.E."/>
            <person name="Huch M."/>
        </authorList>
    </citation>
    <scope>NUCLEOTIDE SEQUENCE [LARGE SCALE GENOMIC DNA]</scope>
    <source>
        <strain evidence="3">ResAG-96</strain>
    </source>
</reference>
<proteinExistence type="predicted"/>
<comment type="caution">
    <text evidence="2">The sequence shown here is derived from an EMBL/GenBank/DDBJ whole genome shotgun (WGS) entry which is preliminary data.</text>
</comment>
<feature type="domain" description="PucR C-terminal helix-turn-helix" evidence="1">
    <location>
        <begin position="457"/>
        <end position="504"/>
    </location>
</feature>
<dbReference type="AlphaFoldDB" id="A0A2K2UBY4"/>
<evidence type="ECO:0000313" key="2">
    <source>
        <dbReference type="EMBL" id="PNV67841.1"/>
    </source>
</evidence>
<dbReference type="Pfam" id="PF13556">
    <property type="entry name" value="HTH_30"/>
    <property type="match status" value="1"/>
</dbReference>
<dbReference type="InterPro" id="IPR025736">
    <property type="entry name" value="PucR_C-HTH_dom"/>
</dbReference>
<name>A0A2K2UBY4_9ACTN</name>
<accession>A0A2K2UBY4</accession>
<organism evidence="2 3">
    <name type="scientific">Enteroscipio rubneri</name>
    <dbReference type="NCBI Taxonomy" id="2070686"/>
    <lineage>
        <taxon>Bacteria</taxon>
        <taxon>Bacillati</taxon>
        <taxon>Actinomycetota</taxon>
        <taxon>Coriobacteriia</taxon>
        <taxon>Eggerthellales</taxon>
        <taxon>Eggerthellaceae</taxon>
        <taxon>Enteroscipio</taxon>
    </lineage>
</organism>
<dbReference type="PANTHER" id="PTHR33744">
    <property type="entry name" value="CARBOHYDRATE DIACID REGULATOR"/>
    <property type="match status" value="1"/>
</dbReference>
<evidence type="ECO:0000259" key="1">
    <source>
        <dbReference type="Pfam" id="PF13556"/>
    </source>
</evidence>
<dbReference type="InterPro" id="IPR042070">
    <property type="entry name" value="PucR_C-HTH_sf"/>
</dbReference>
<gene>
    <name evidence="2" type="ORF">C2L71_06080</name>
</gene>
<sequence length="537" mass="59391">MDFNLDLVYAELADLHPIARFASHSALDLDRIEVFSPASRPRPGTLFIADICTCMQQKHDIAHFGSFVVLGYDADANHLSLEGLNAIFVPATEGLPSPHELLGRLLEYRMRLDGWAEGILAAMARDAPLQEVFDVAATMFSNPIMLSDGALYFVLTAGTIPEGFHDRLWTPAIETGMCPSELYAEAWAACSGNAFGRRDAYLVPNAMDDGRTYLVRNLVCGDAYHGCFELVDVNAPFTPADLALADRFGDMLNMILPRKTYPQIAEASLGPLRDLLAGSAVRPRALECGLAELGWKVDDSYFVACFSGADEEDEAQSAQTLRRISRRYPLARFYREGASHLMIARNDDYPLSVMHDRHARCDAAPDTEPRFLAGFSSLFMDFSLVRTAADQAAFAYRHADKGAYAGRFGISRTCFYDDCWFEDAAERLALDDGVHQLLDRSIVELALFDARDGADYVPTALAYLEHGCSAVRTAEALFIHRNTLAYRLKRIKAISGIDLEDLAEKGFDPLRIHLSLRLLSKTGTTPSPFPSSDADRK</sequence>
<dbReference type="EMBL" id="PPEK01000005">
    <property type="protein sequence ID" value="PNV67841.1"/>
    <property type="molecule type" value="Genomic_DNA"/>
</dbReference>
<dbReference type="OrthoDB" id="8026818at2"/>
<dbReference type="Proteomes" id="UP000236197">
    <property type="component" value="Unassembled WGS sequence"/>
</dbReference>
<dbReference type="InterPro" id="IPR051448">
    <property type="entry name" value="CdaR-like_regulators"/>
</dbReference>